<comment type="caution">
    <text evidence="1">The sequence shown here is derived from an EMBL/GenBank/DDBJ whole genome shotgun (WGS) entry which is preliminary data.</text>
</comment>
<name>A0AAV0QZ64_9ROSI</name>
<dbReference type="Proteomes" id="UP001154282">
    <property type="component" value="Unassembled WGS sequence"/>
</dbReference>
<accession>A0AAV0QZ64</accession>
<dbReference type="EMBL" id="CAMGYJ010000010">
    <property type="protein sequence ID" value="CAI0550191.1"/>
    <property type="molecule type" value="Genomic_DNA"/>
</dbReference>
<protein>
    <submittedName>
        <fullName evidence="1">Uncharacterized protein</fullName>
    </submittedName>
</protein>
<organism evidence="1 2">
    <name type="scientific">Linum tenue</name>
    <dbReference type="NCBI Taxonomy" id="586396"/>
    <lineage>
        <taxon>Eukaryota</taxon>
        <taxon>Viridiplantae</taxon>
        <taxon>Streptophyta</taxon>
        <taxon>Embryophyta</taxon>
        <taxon>Tracheophyta</taxon>
        <taxon>Spermatophyta</taxon>
        <taxon>Magnoliopsida</taxon>
        <taxon>eudicotyledons</taxon>
        <taxon>Gunneridae</taxon>
        <taxon>Pentapetalae</taxon>
        <taxon>rosids</taxon>
        <taxon>fabids</taxon>
        <taxon>Malpighiales</taxon>
        <taxon>Linaceae</taxon>
        <taxon>Linum</taxon>
    </lineage>
</organism>
<proteinExistence type="predicted"/>
<evidence type="ECO:0000313" key="2">
    <source>
        <dbReference type="Proteomes" id="UP001154282"/>
    </source>
</evidence>
<reference evidence="1" key="1">
    <citation type="submission" date="2022-08" db="EMBL/GenBank/DDBJ databases">
        <authorList>
            <person name="Gutierrez-Valencia J."/>
        </authorList>
    </citation>
    <scope>NUCLEOTIDE SEQUENCE</scope>
</reference>
<dbReference type="AlphaFoldDB" id="A0AAV0QZ64"/>
<sequence length="87" mass="9670">MNLLLYMASMAVMILLPFTLYIEGNVAAVTWSSLTLQVLGNATAAMAAVTWSSLTLQVLGNTTATMVFESNPRWCWGTEMHHLLRHR</sequence>
<keyword evidence="2" id="KW-1185">Reference proteome</keyword>
<evidence type="ECO:0000313" key="1">
    <source>
        <dbReference type="EMBL" id="CAI0550191.1"/>
    </source>
</evidence>
<gene>
    <name evidence="1" type="ORF">LITE_LOCUS45451</name>
</gene>